<keyword evidence="2" id="KW-1185">Reference proteome</keyword>
<accession>A0A9W4T738</accession>
<evidence type="ECO:0000313" key="1">
    <source>
        <dbReference type="EMBL" id="CAI2194966.1"/>
    </source>
</evidence>
<dbReference type="Proteomes" id="UP001153678">
    <property type="component" value="Unassembled WGS sequence"/>
</dbReference>
<name>A0A9W4T738_9GLOM</name>
<reference evidence="1" key="1">
    <citation type="submission" date="2022-08" db="EMBL/GenBank/DDBJ databases">
        <authorList>
            <person name="Kallberg Y."/>
            <person name="Tangrot J."/>
            <person name="Rosling A."/>
        </authorList>
    </citation>
    <scope>NUCLEOTIDE SEQUENCE</scope>
    <source>
        <strain evidence="1">Wild A</strain>
    </source>
</reference>
<evidence type="ECO:0000313" key="2">
    <source>
        <dbReference type="Proteomes" id="UP001153678"/>
    </source>
</evidence>
<dbReference type="EMBL" id="CAMKVN010011719">
    <property type="protein sequence ID" value="CAI2194966.1"/>
    <property type="molecule type" value="Genomic_DNA"/>
</dbReference>
<comment type="caution">
    <text evidence="1">The sequence shown here is derived from an EMBL/GenBank/DDBJ whole genome shotgun (WGS) entry which is preliminary data.</text>
</comment>
<protein>
    <submittedName>
        <fullName evidence="1">6345_t:CDS:1</fullName>
    </submittedName>
</protein>
<feature type="non-terminal residue" evidence="1">
    <location>
        <position position="1"/>
    </location>
</feature>
<proteinExistence type="predicted"/>
<dbReference type="AlphaFoldDB" id="A0A9W4T738"/>
<gene>
    <name evidence="1" type="ORF">FWILDA_LOCUS16841</name>
</gene>
<organism evidence="1 2">
    <name type="scientific">Funneliformis geosporum</name>
    <dbReference type="NCBI Taxonomy" id="1117311"/>
    <lineage>
        <taxon>Eukaryota</taxon>
        <taxon>Fungi</taxon>
        <taxon>Fungi incertae sedis</taxon>
        <taxon>Mucoromycota</taxon>
        <taxon>Glomeromycotina</taxon>
        <taxon>Glomeromycetes</taxon>
        <taxon>Glomerales</taxon>
        <taxon>Glomeraceae</taxon>
        <taxon>Funneliformis</taxon>
    </lineage>
</organism>
<sequence>SDNFPCLILFARYPNTSNCASMTLDFSEPFGPTIAENDEIKKFYD</sequence>